<name>A0ABU8RT52_9SPHN</name>
<evidence type="ECO:0000313" key="2">
    <source>
        <dbReference type="Proteomes" id="UP001361239"/>
    </source>
</evidence>
<keyword evidence="2" id="KW-1185">Reference proteome</keyword>
<evidence type="ECO:0000313" key="1">
    <source>
        <dbReference type="EMBL" id="MEJ5976280.1"/>
    </source>
</evidence>
<gene>
    <name evidence="1" type="ORF">WG901_06520</name>
</gene>
<dbReference type="CDD" id="cd00077">
    <property type="entry name" value="HDc"/>
    <property type="match status" value="1"/>
</dbReference>
<dbReference type="RefSeq" id="WP_339586197.1">
    <property type="nucleotide sequence ID" value="NZ_JBBHJZ010000001.1"/>
</dbReference>
<comment type="caution">
    <text evidence="1">The sequence shown here is derived from an EMBL/GenBank/DDBJ whole genome shotgun (WGS) entry which is preliminary data.</text>
</comment>
<dbReference type="EMBL" id="JBBHJZ010000001">
    <property type="protein sequence ID" value="MEJ5976280.1"/>
    <property type="molecule type" value="Genomic_DNA"/>
</dbReference>
<protein>
    <recommendedName>
        <fullName evidence="3">HD domain-containing protein</fullName>
    </recommendedName>
</protein>
<dbReference type="SUPFAM" id="SSF109604">
    <property type="entry name" value="HD-domain/PDEase-like"/>
    <property type="match status" value="1"/>
</dbReference>
<evidence type="ECO:0008006" key="3">
    <source>
        <dbReference type="Google" id="ProtNLM"/>
    </source>
</evidence>
<dbReference type="PANTHER" id="PTHR21174">
    <property type="match status" value="1"/>
</dbReference>
<proteinExistence type="predicted"/>
<dbReference type="InterPro" id="IPR003607">
    <property type="entry name" value="HD/PDEase_dom"/>
</dbReference>
<dbReference type="PANTHER" id="PTHR21174:SF0">
    <property type="entry name" value="HD PHOSPHOHYDROLASE FAMILY PROTEIN-RELATED"/>
    <property type="match status" value="1"/>
</dbReference>
<dbReference type="InterPro" id="IPR009218">
    <property type="entry name" value="HD_phosphohydro"/>
</dbReference>
<reference evidence="1 2" key="1">
    <citation type="submission" date="2024-03" db="EMBL/GenBank/DDBJ databases">
        <authorList>
            <person name="Jo J.-H."/>
        </authorList>
    </citation>
    <scope>NUCLEOTIDE SEQUENCE [LARGE SCALE GENOMIC DNA]</scope>
    <source>
        <strain evidence="1 2">PS1R-30</strain>
    </source>
</reference>
<organism evidence="1 2">
    <name type="scientific">Novosphingobium anseongense</name>
    <dbReference type="NCBI Taxonomy" id="3133436"/>
    <lineage>
        <taxon>Bacteria</taxon>
        <taxon>Pseudomonadati</taxon>
        <taxon>Pseudomonadota</taxon>
        <taxon>Alphaproteobacteria</taxon>
        <taxon>Sphingomonadales</taxon>
        <taxon>Sphingomonadaceae</taxon>
        <taxon>Novosphingobium</taxon>
    </lineage>
</organism>
<accession>A0ABU8RT52</accession>
<sequence length="255" mass="28857">MTHEPFSQGMYGGIYIYAHGVSKGPGLARSHKRIFAARAQNRHDPSRFPRPGPMNAPSPSLGDAFDRLGVPDQVRGMIVERHGEPHRHYHTLRHIDLMLRQIPKDTAFSREMIAATLFHDIVYDPTRSDNEDLSLEIFLSVADLLAPGTPLDRALVSDMILATESHHFRGQDMPRDVAIDILLKADLSILWQPDAQIYAWYAQGVRQEYAFVPEAQFRVARTRILTALRDDLVASGQLTPDQTEALRRNTEWELG</sequence>
<dbReference type="Proteomes" id="UP001361239">
    <property type="component" value="Unassembled WGS sequence"/>
</dbReference>